<dbReference type="Pfam" id="PF01735">
    <property type="entry name" value="PLA2_B"/>
    <property type="match status" value="1"/>
</dbReference>
<gene>
    <name evidence="11" type="ORF">EUX98_g4967</name>
</gene>
<proteinExistence type="inferred from homology"/>
<dbReference type="SUPFAM" id="SSF52151">
    <property type="entry name" value="FabD/lysophospholipase-like"/>
    <property type="match status" value="1"/>
</dbReference>
<evidence type="ECO:0000256" key="5">
    <source>
        <dbReference type="ARBA" id="ARBA00022963"/>
    </source>
</evidence>
<evidence type="ECO:0000256" key="1">
    <source>
        <dbReference type="ARBA" id="ARBA00008780"/>
    </source>
</evidence>
<keyword evidence="4 8" id="KW-0378">Hydrolase</keyword>
<feature type="chain" id="PRO_5020901823" description="Lysophospholipase" evidence="9">
    <location>
        <begin position="21"/>
        <end position="611"/>
    </location>
</feature>
<reference evidence="11 12" key="1">
    <citation type="submission" date="2019-02" db="EMBL/GenBank/DDBJ databases">
        <title>Genome sequencing of the rare red list fungi Antrodiella citrinella (Flaviporus citrinellus).</title>
        <authorList>
            <person name="Buettner E."/>
            <person name="Kellner H."/>
        </authorList>
    </citation>
    <scope>NUCLEOTIDE SEQUENCE [LARGE SCALE GENOMIC DNA]</scope>
    <source>
        <strain evidence="11 12">DSM 108506</strain>
    </source>
</reference>
<dbReference type="GO" id="GO:0004623">
    <property type="term" value="F:phospholipase A2 activity"/>
    <property type="evidence" value="ECO:0007669"/>
    <property type="project" value="TreeGrafter"/>
</dbReference>
<evidence type="ECO:0000256" key="8">
    <source>
        <dbReference type="PROSITE-ProRule" id="PRU00555"/>
    </source>
</evidence>
<name>A0A4S4MSW8_9APHY</name>
<keyword evidence="12" id="KW-1185">Reference proteome</keyword>
<evidence type="ECO:0000256" key="2">
    <source>
        <dbReference type="ARBA" id="ARBA00013274"/>
    </source>
</evidence>
<evidence type="ECO:0000313" key="12">
    <source>
        <dbReference type="Proteomes" id="UP000308730"/>
    </source>
</evidence>
<evidence type="ECO:0000256" key="3">
    <source>
        <dbReference type="ARBA" id="ARBA00022729"/>
    </source>
</evidence>
<keyword evidence="5 8" id="KW-0442">Lipid degradation</keyword>
<dbReference type="InterPro" id="IPR002642">
    <property type="entry name" value="LysoPLipase_cat_dom"/>
</dbReference>
<feature type="domain" description="PLA2c" evidence="10">
    <location>
        <begin position="37"/>
        <end position="611"/>
    </location>
</feature>
<evidence type="ECO:0000256" key="9">
    <source>
        <dbReference type="RuleBase" id="RU362103"/>
    </source>
</evidence>
<dbReference type="Proteomes" id="UP000308730">
    <property type="component" value="Unassembled WGS sequence"/>
</dbReference>
<accession>A0A4S4MSW8</accession>
<protein>
    <recommendedName>
        <fullName evidence="2 9">Lysophospholipase</fullName>
        <ecNumber evidence="2 9">3.1.1.5</ecNumber>
    </recommendedName>
</protein>
<evidence type="ECO:0000256" key="7">
    <source>
        <dbReference type="ARBA" id="ARBA00023180"/>
    </source>
</evidence>
<evidence type="ECO:0000256" key="6">
    <source>
        <dbReference type="ARBA" id="ARBA00023098"/>
    </source>
</evidence>
<comment type="catalytic activity">
    <reaction evidence="9">
        <text>a 1-acyl-sn-glycero-3-phosphocholine + H2O = sn-glycerol 3-phosphocholine + a fatty acid + H(+)</text>
        <dbReference type="Rhea" id="RHEA:15177"/>
        <dbReference type="ChEBI" id="CHEBI:15377"/>
        <dbReference type="ChEBI" id="CHEBI:15378"/>
        <dbReference type="ChEBI" id="CHEBI:16870"/>
        <dbReference type="ChEBI" id="CHEBI:28868"/>
        <dbReference type="ChEBI" id="CHEBI:58168"/>
        <dbReference type="EC" id="3.1.1.5"/>
    </reaction>
</comment>
<keyword evidence="6 8" id="KW-0443">Lipid metabolism</keyword>
<dbReference type="OrthoDB" id="4084751at2759"/>
<comment type="caution">
    <text evidence="11">The sequence shown here is derived from an EMBL/GenBank/DDBJ whole genome shotgun (WGS) entry which is preliminary data.</text>
</comment>
<evidence type="ECO:0000313" key="11">
    <source>
        <dbReference type="EMBL" id="THH29219.1"/>
    </source>
</evidence>
<dbReference type="GO" id="GO:0046475">
    <property type="term" value="P:glycerophospholipid catabolic process"/>
    <property type="evidence" value="ECO:0007669"/>
    <property type="project" value="TreeGrafter"/>
</dbReference>
<dbReference type="PANTHER" id="PTHR10728:SF33">
    <property type="entry name" value="LYSOPHOSPHOLIPASE 1-RELATED"/>
    <property type="match status" value="1"/>
</dbReference>
<evidence type="ECO:0000256" key="4">
    <source>
        <dbReference type="ARBA" id="ARBA00022801"/>
    </source>
</evidence>
<feature type="signal peptide" evidence="9">
    <location>
        <begin position="1"/>
        <end position="20"/>
    </location>
</feature>
<dbReference type="SMART" id="SM00022">
    <property type="entry name" value="PLAc"/>
    <property type="match status" value="1"/>
</dbReference>
<dbReference type="AlphaFoldDB" id="A0A4S4MSW8"/>
<dbReference type="GO" id="GO:0004622">
    <property type="term" value="F:phosphatidylcholine lysophospholipase activity"/>
    <property type="evidence" value="ECO:0007669"/>
    <property type="project" value="UniProtKB-EC"/>
</dbReference>
<dbReference type="EC" id="3.1.1.5" evidence="2 9"/>
<organism evidence="11 12">
    <name type="scientific">Antrodiella citrinella</name>
    <dbReference type="NCBI Taxonomy" id="2447956"/>
    <lineage>
        <taxon>Eukaryota</taxon>
        <taxon>Fungi</taxon>
        <taxon>Dikarya</taxon>
        <taxon>Basidiomycota</taxon>
        <taxon>Agaricomycotina</taxon>
        <taxon>Agaricomycetes</taxon>
        <taxon>Polyporales</taxon>
        <taxon>Steccherinaceae</taxon>
        <taxon>Antrodiella</taxon>
    </lineage>
</organism>
<comment type="similarity">
    <text evidence="1 9">Belongs to the lysophospholipase family.</text>
</comment>
<dbReference type="PANTHER" id="PTHR10728">
    <property type="entry name" value="CYTOSOLIC PHOSPHOLIPASE A2"/>
    <property type="match status" value="1"/>
</dbReference>
<dbReference type="PROSITE" id="PS51210">
    <property type="entry name" value="PLA2C"/>
    <property type="match status" value="1"/>
</dbReference>
<dbReference type="GO" id="GO:0005829">
    <property type="term" value="C:cytosol"/>
    <property type="evidence" value="ECO:0007669"/>
    <property type="project" value="TreeGrafter"/>
</dbReference>
<sequence>MRRVLFFVFCLAWYASVTLTTCAQQLAAEEYTPKYVVCPKGTSLVRHAGGLVQSLSLSEAAYIESKQSRIAPQAWASYLRNVEHAASAQHVALPSYVSNILSSNGHFPHLGISTSGGGHRAAIFGAGILTTLDGRNATSVDVGIGGLLQASTYLASLSGGSWLSGSLYQADFPEFPDLIFGSNATGSDGWNTVFDLTQPSTDPEVDVAYLGEMIAEVAGKFLAGFPVTIGDVWARILSRHFVSGTTSANFFNTNVTHGAGVLFSGIVNLPSFVSRTVPFPIMVSDSVTNLNVGNPVFLNVTDDPSAVPLTNPIYEFTPYEWGSYDPMLSAFTPTKFIGSPNNSLCLTGYDQLAFIEGSSSELFNAENTSASALASSPLAPLFSALQTTFNQSAGIELDTVLWPNAFFGVNRGTFTDTDQKFLRLVDGGEDGEILPLQPLLVKARNVDTIIGIDAPADLDDNFTAGFSLIASQQRASLYPGVYPFPPVPKTVEEFAAHNLTKRPTFFGCNSPSNVPLIIYIANGGPPLGEAPLTNTSTSQTAYQPTQIQAMLNQIHDVATQGIPAEGKDGKLEKDPLWPVCLACAVVEKQRSRTLARRSGVCESCLERYCWS</sequence>
<keyword evidence="3 9" id="KW-0732">Signal</keyword>
<keyword evidence="7" id="KW-0325">Glycoprotein</keyword>
<dbReference type="InterPro" id="IPR016035">
    <property type="entry name" value="Acyl_Trfase/lysoPLipase"/>
</dbReference>
<dbReference type="Gene3D" id="3.40.1090.10">
    <property type="entry name" value="Cytosolic phospholipase A2 catalytic domain"/>
    <property type="match status" value="1"/>
</dbReference>
<dbReference type="EMBL" id="SGPM01000134">
    <property type="protein sequence ID" value="THH29219.1"/>
    <property type="molecule type" value="Genomic_DNA"/>
</dbReference>
<evidence type="ECO:0000259" key="10">
    <source>
        <dbReference type="PROSITE" id="PS51210"/>
    </source>
</evidence>